<evidence type="ECO:0000313" key="2">
    <source>
        <dbReference type="WBParaSite" id="PS1159_v2.g9627.t1"/>
    </source>
</evidence>
<dbReference type="WBParaSite" id="PS1159_v2.g9627.t1">
    <property type="protein sequence ID" value="PS1159_v2.g9627.t1"/>
    <property type="gene ID" value="PS1159_v2.g9627"/>
</dbReference>
<sequence length="209" mass="23720">MAEYLRNKFVDPCKWYGARLAFTRTAATMSMVGFILGLGDRNCENILLDSTNGDIVHVDFNMLFNRGEYLETPEVVPFRLTRNMIDGFGSTGVEGAFRKTCETVLRVLRHEQATLRTVFETFLHDPLVEWSKVENRNQLARGAQKNAVAANSISLIKARLDGKIVTQRFHKQTKSSVTMSVEGQVAQLIKMATDRNYLAQMYIGWNPHL</sequence>
<name>A0AC35GX03_9BILA</name>
<accession>A0AC35GX03</accession>
<evidence type="ECO:0000313" key="1">
    <source>
        <dbReference type="Proteomes" id="UP000887580"/>
    </source>
</evidence>
<proteinExistence type="predicted"/>
<reference evidence="2" key="1">
    <citation type="submission" date="2022-11" db="UniProtKB">
        <authorList>
            <consortium name="WormBaseParasite"/>
        </authorList>
    </citation>
    <scope>IDENTIFICATION</scope>
</reference>
<organism evidence="1 2">
    <name type="scientific">Panagrolaimus sp. PS1159</name>
    <dbReference type="NCBI Taxonomy" id="55785"/>
    <lineage>
        <taxon>Eukaryota</taxon>
        <taxon>Metazoa</taxon>
        <taxon>Ecdysozoa</taxon>
        <taxon>Nematoda</taxon>
        <taxon>Chromadorea</taxon>
        <taxon>Rhabditida</taxon>
        <taxon>Tylenchina</taxon>
        <taxon>Panagrolaimomorpha</taxon>
        <taxon>Panagrolaimoidea</taxon>
        <taxon>Panagrolaimidae</taxon>
        <taxon>Panagrolaimus</taxon>
    </lineage>
</organism>
<protein>
    <submittedName>
        <fullName evidence="2">Non-specific serine/threonine protein kinase</fullName>
    </submittedName>
</protein>
<dbReference type="Proteomes" id="UP000887580">
    <property type="component" value="Unplaced"/>
</dbReference>